<evidence type="ECO:0000313" key="3">
    <source>
        <dbReference type="Proteomes" id="UP001500620"/>
    </source>
</evidence>
<proteinExistence type="predicted"/>
<dbReference type="Pfam" id="PF07969">
    <property type="entry name" value="Amidohydro_3"/>
    <property type="match status" value="1"/>
</dbReference>
<sequence length="417" mass="42386">MSITWLRNAALADGRRRDVGLAGGLIGAVTEPRPGGPGDVDLDGYVLLPSFVEPHAHLDKALTASRVENPAGDLLGAIRAMHAAAGGFTKADIARRADRALRTMLAHGTTAVRSHVDVGSSVGMRALEALAEVRAAWAGIVDVQLVALVGNPLAGEGGANLRDALRNGADIAGGCPHLDPEPDRAVGICLDAAGEAGRPIDLHTDETLDPGKLTLATLADLVLRTGFPHGATASHCVSLAVQPVAVQQRVSELVSAAGVAVVALPQTNLYLQGRDHPVGPPRGLTAVRALQAAGALVAAGGDNLRDPFHPVGRGDPLEVAALMVTAGHLSPAAAVASVTAAPRSALGLPGVAVEPGAPADLVALRGEDLIAALGAADQDRLVWRAGRLVARTTVSRTLHAPAPPEISAQPERSLEGS</sequence>
<name>A0ABP8DP20_9ACTN</name>
<dbReference type="SUPFAM" id="SSF51556">
    <property type="entry name" value="Metallo-dependent hydrolases"/>
    <property type="match status" value="1"/>
</dbReference>
<dbReference type="InterPro" id="IPR032466">
    <property type="entry name" value="Metal_Hydrolase"/>
</dbReference>
<comment type="caution">
    <text evidence="2">The sequence shown here is derived from an EMBL/GenBank/DDBJ whole genome shotgun (WGS) entry which is preliminary data.</text>
</comment>
<dbReference type="RefSeq" id="WP_345137577.1">
    <property type="nucleotide sequence ID" value="NZ_BAABAT010000041.1"/>
</dbReference>
<keyword evidence="3" id="KW-1185">Reference proteome</keyword>
<organism evidence="2 3">
    <name type="scientific">Dactylosporangium darangshiense</name>
    <dbReference type="NCBI Taxonomy" id="579108"/>
    <lineage>
        <taxon>Bacteria</taxon>
        <taxon>Bacillati</taxon>
        <taxon>Actinomycetota</taxon>
        <taxon>Actinomycetes</taxon>
        <taxon>Micromonosporales</taxon>
        <taxon>Micromonosporaceae</taxon>
        <taxon>Dactylosporangium</taxon>
    </lineage>
</organism>
<dbReference type="InterPro" id="IPR013108">
    <property type="entry name" value="Amidohydro_3"/>
</dbReference>
<reference evidence="3" key="1">
    <citation type="journal article" date="2019" name="Int. J. Syst. Evol. Microbiol.">
        <title>The Global Catalogue of Microorganisms (GCM) 10K type strain sequencing project: providing services to taxonomists for standard genome sequencing and annotation.</title>
        <authorList>
            <consortium name="The Broad Institute Genomics Platform"/>
            <consortium name="The Broad Institute Genome Sequencing Center for Infectious Disease"/>
            <person name="Wu L."/>
            <person name="Ma J."/>
        </authorList>
    </citation>
    <scope>NUCLEOTIDE SEQUENCE [LARGE SCALE GENOMIC DNA]</scope>
    <source>
        <strain evidence="3">JCM 17441</strain>
    </source>
</reference>
<protein>
    <submittedName>
        <fullName evidence="2">Amidohydrolase family protein</fullName>
    </submittedName>
</protein>
<dbReference type="Gene3D" id="3.20.20.140">
    <property type="entry name" value="Metal-dependent hydrolases"/>
    <property type="match status" value="1"/>
</dbReference>
<evidence type="ECO:0000313" key="2">
    <source>
        <dbReference type="EMBL" id="GAA4260674.1"/>
    </source>
</evidence>
<dbReference type="PANTHER" id="PTHR32027:SF9">
    <property type="entry name" value="BLL3847 PROTEIN"/>
    <property type="match status" value="1"/>
</dbReference>
<dbReference type="Proteomes" id="UP001500620">
    <property type="component" value="Unassembled WGS sequence"/>
</dbReference>
<evidence type="ECO:0000259" key="1">
    <source>
        <dbReference type="Pfam" id="PF07969"/>
    </source>
</evidence>
<dbReference type="InterPro" id="IPR052349">
    <property type="entry name" value="Metallo-hydrolase_Enzymes"/>
</dbReference>
<dbReference type="Gene3D" id="2.30.40.10">
    <property type="entry name" value="Urease, subunit C, domain 1"/>
    <property type="match status" value="1"/>
</dbReference>
<dbReference type="InterPro" id="IPR011059">
    <property type="entry name" value="Metal-dep_hydrolase_composite"/>
</dbReference>
<dbReference type="SUPFAM" id="SSF51338">
    <property type="entry name" value="Composite domain of metallo-dependent hydrolases"/>
    <property type="match status" value="1"/>
</dbReference>
<dbReference type="PANTHER" id="PTHR32027">
    <property type="entry name" value="CYTOSINE DEAMINASE"/>
    <property type="match status" value="1"/>
</dbReference>
<feature type="domain" description="Amidohydrolase 3" evidence="1">
    <location>
        <begin position="89"/>
        <end position="389"/>
    </location>
</feature>
<accession>A0ABP8DP20</accession>
<dbReference type="EMBL" id="BAABAT010000041">
    <property type="protein sequence ID" value="GAA4260674.1"/>
    <property type="molecule type" value="Genomic_DNA"/>
</dbReference>
<gene>
    <name evidence="2" type="ORF">GCM10022255_090250</name>
</gene>